<dbReference type="OrthoDB" id="4777915at2759"/>
<evidence type="ECO:0000313" key="2">
    <source>
        <dbReference type="Proteomes" id="UP000582016"/>
    </source>
</evidence>
<proteinExistence type="predicted"/>
<keyword evidence="2" id="KW-1185">Reference proteome</keyword>
<name>A0A8H5IBV9_9HYPO</name>
<dbReference type="EMBL" id="JAAOAQ010000846">
    <property type="protein sequence ID" value="KAF5533459.1"/>
    <property type="molecule type" value="Genomic_DNA"/>
</dbReference>
<comment type="caution">
    <text evidence="1">The sequence shown here is derived from an EMBL/GenBank/DDBJ whole genome shotgun (WGS) entry which is preliminary data.</text>
</comment>
<reference evidence="1 2" key="1">
    <citation type="submission" date="2020-05" db="EMBL/GenBank/DDBJ databases">
        <title>Identification and distribution of gene clusters putatively required for synthesis of sphingolipid metabolism inhibitors in phylogenetically diverse species of the filamentous fungus Fusarium.</title>
        <authorList>
            <person name="Kim H.-S."/>
            <person name="Busman M."/>
            <person name="Brown D.W."/>
            <person name="Divon H."/>
            <person name="Uhlig S."/>
            <person name="Proctor R.H."/>
        </authorList>
    </citation>
    <scope>NUCLEOTIDE SEQUENCE [LARGE SCALE GENOMIC DNA]</scope>
    <source>
        <strain evidence="1 2">NRRL 13617</strain>
    </source>
</reference>
<accession>A0A8H5IBV9</accession>
<dbReference type="Proteomes" id="UP000582016">
    <property type="component" value="Unassembled WGS sequence"/>
</dbReference>
<evidence type="ECO:0000313" key="1">
    <source>
        <dbReference type="EMBL" id="KAF5533459.1"/>
    </source>
</evidence>
<dbReference type="AlphaFoldDB" id="A0A8H5IBV9"/>
<protein>
    <submittedName>
        <fullName evidence="1">Uncharacterized protein</fullName>
    </submittedName>
</protein>
<organism evidence="1 2">
    <name type="scientific">Fusarium phyllophilum</name>
    <dbReference type="NCBI Taxonomy" id="47803"/>
    <lineage>
        <taxon>Eukaryota</taxon>
        <taxon>Fungi</taxon>
        <taxon>Dikarya</taxon>
        <taxon>Ascomycota</taxon>
        <taxon>Pezizomycotina</taxon>
        <taxon>Sordariomycetes</taxon>
        <taxon>Hypocreomycetidae</taxon>
        <taxon>Hypocreales</taxon>
        <taxon>Nectriaceae</taxon>
        <taxon>Fusarium</taxon>
        <taxon>Fusarium fujikuroi species complex</taxon>
    </lineage>
</organism>
<gene>
    <name evidence="1" type="ORF">FPHYL_13610</name>
</gene>
<sequence length="188" mass="21861">MDPNLELYRSILHLESKARRQRIQHLPKEELIRVKTLVERDQWTQRLEEAVAGRDLVELALTNPSEIEKNPPLQKALLGRACYPDDKNKLVRRIAKGLRRNGESLINTVANFDGSAYPAITKDAWVLVYCDLFYIGGNNTMLHEVYISRLQEEELQTRSEQAREAARHDEMKLARRSAKWMIPALEQR</sequence>